<keyword evidence="10" id="KW-1185">Reference proteome</keyword>
<evidence type="ECO:0000256" key="3">
    <source>
        <dbReference type="ARBA" id="ARBA00022741"/>
    </source>
</evidence>
<dbReference type="GO" id="GO:0016208">
    <property type="term" value="F:AMP binding"/>
    <property type="evidence" value="ECO:0007669"/>
    <property type="project" value="InterPro"/>
</dbReference>
<protein>
    <recommendedName>
        <fullName evidence="5">Acetyl-coenzyme A synthetase</fullName>
        <ecNumber evidence="5">6.2.1.1</ecNumber>
    </recommendedName>
</protein>
<feature type="domain" description="AMP-binding enzyme C-terminal" evidence="7">
    <location>
        <begin position="582"/>
        <end position="661"/>
    </location>
</feature>
<organism evidence="9 10">
    <name type="scientific">Novymonas esmeraldas</name>
    <dbReference type="NCBI Taxonomy" id="1808958"/>
    <lineage>
        <taxon>Eukaryota</taxon>
        <taxon>Discoba</taxon>
        <taxon>Euglenozoa</taxon>
        <taxon>Kinetoplastea</taxon>
        <taxon>Metakinetoplastina</taxon>
        <taxon>Trypanosomatida</taxon>
        <taxon>Trypanosomatidae</taxon>
        <taxon>Novymonas</taxon>
    </lineage>
</organism>
<dbReference type="GO" id="GO:0005524">
    <property type="term" value="F:ATP binding"/>
    <property type="evidence" value="ECO:0007669"/>
    <property type="project" value="UniProtKB-UniRule"/>
</dbReference>
<dbReference type="PROSITE" id="PS00455">
    <property type="entry name" value="AMP_BINDING"/>
    <property type="match status" value="1"/>
</dbReference>
<dbReference type="EMBL" id="JAECZO010000034">
    <property type="protein sequence ID" value="KAK7194288.1"/>
    <property type="molecule type" value="Genomic_DNA"/>
</dbReference>
<keyword evidence="2 5" id="KW-0436">Ligase</keyword>
<dbReference type="NCBIfam" id="NF001208">
    <property type="entry name" value="PRK00174.1"/>
    <property type="match status" value="1"/>
</dbReference>
<dbReference type="GO" id="GO:0003987">
    <property type="term" value="F:acetate-CoA ligase activity"/>
    <property type="evidence" value="ECO:0007669"/>
    <property type="project" value="UniProtKB-UniRule"/>
</dbReference>
<evidence type="ECO:0000256" key="4">
    <source>
        <dbReference type="ARBA" id="ARBA00022840"/>
    </source>
</evidence>
<dbReference type="InterPro" id="IPR020845">
    <property type="entry name" value="AMP-binding_CS"/>
</dbReference>
<comment type="caution">
    <text evidence="9">The sequence shown here is derived from an EMBL/GenBank/DDBJ whole genome shotgun (WGS) entry which is preliminary data.</text>
</comment>
<dbReference type="AlphaFoldDB" id="A0AAW0EJP3"/>
<dbReference type="GO" id="GO:0019427">
    <property type="term" value="P:acetyl-CoA biosynthetic process from acetate"/>
    <property type="evidence" value="ECO:0007669"/>
    <property type="project" value="InterPro"/>
</dbReference>
<gene>
    <name evidence="9" type="ORF">NESM_000343800</name>
</gene>
<dbReference type="InterPro" id="IPR025110">
    <property type="entry name" value="AMP-bd_C"/>
</dbReference>
<dbReference type="InterPro" id="IPR000873">
    <property type="entry name" value="AMP-dep_synth/lig_dom"/>
</dbReference>
<evidence type="ECO:0000259" key="6">
    <source>
        <dbReference type="Pfam" id="PF00501"/>
    </source>
</evidence>
<comment type="catalytic activity">
    <reaction evidence="5">
        <text>acetate + ATP + CoA = acetyl-CoA + AMP + diphosphate</text>
        <dbReference type="Rhea" id="RHEA:23176"/>
        <dbReference type="ChEBI" id="CHEBI:30089"/>
        <dbReference type="ChEBI" id="CHEBI:30616"/>
        <dbReference type="ChEBI" id="CHEBI:33019"/>
        <dbReference type="ChEBI" id="CHEBI:57287"/>
        <dbReference type="ChEBI" id="CHEBI:57288"/>
        <dbReference type="ChEBI" id="CHEBI:456215"/>
        <dbReference type="EC" id="6.2.1.1"/>
    </reaction>
</comment>
<reference evidence="9 10" key="1">
    <citation type="journal article" date="2021" name="MBio">
        <title>A New Model Trypanosomatid, Novymonas esmeraldas: Genomic Perception of Its 'Candidatus Pandoraea novymonadis' Endosymbiont.</title>
        <authorList>
            <person name="Zakharova A."/>
            <person name="Saura A."/>
            <person name="Butenko A."/>
            <person name="Podesvova L."/>
            <person name="Warmusova S."/>
            <person name="Kostygov A.Y."/>
            <person name="Nenarokova A."/>
            <person name="Lukes J."/>
            <person name="Opperdoes F.R."/>
            <person name="Yurchenko V."/>
        </authorList>
    </citation>
    <scope>NUCLEOTIDE SEQUENCE [LARGE SCALE GENOMIC DNA]</scope>
    <source>
        <strain evidence="9 10">E262AT.01</strain>
    </source>
</reference>
<evidence type="ECO:0000259" key="8">
    <source>
        <dbReference type="Pfam" id="PF16177"/>
    </source>
</evidence>
<dbReference type="InterPro" id="IPR045851">
    <property type="entry name" value="AMP-bd_C_sf"/>
</dbReference>
<dbReference type="InterPro" id="IPR011904">
    <property type="entry name" value="Ac_CoA_lig"/>
</dbReference>
<dbReference type="FunFam" id="3.40.50.12780:FF:000001">
    <property type="entry name" value="Acetyl-coenzyme A synthetase"/>
    <property type="match status" value="1"/>
</dbReference>
<dbReference type="NCBIfam" id="TIGR02188">
    <property type="entry name" value="Ac_CoA_lig_AcsA"/>
    <property type="match status" value="1"/>
</dbReference>
<dbReference type="Proteomes" id="UP001430356">
    <property type="component" value="Unassembled WGS sequence"/>
</dbReference>
<evidence type="ECO:0000313" key="9">
    <source>
        <dbReference type="EMBL" id="KAK7194288.1"/>
    </source>
</evidence>
<dbReference type="PANTHER" id="PTHR24095:SF14">
    <property type="entry name" value="ACETYL-COENZYME A SYNTHETASE 1"/>
    <property type="match status" value="1"/>
</dbReference>
<evidence type="ECO:0000256" key="1">
    <source>
        <dbReference type="ARBA" id="ARBA00006432"/>
    </source>
</evidence>
<feature type="domain" description="AMP-dependent synthetase/ligase" evidence="6">
    <location>
        <begin position="130"/>
        <end position="527"/>
    </location>
</feature>
<evidence type="ECO:0000259" key="7">
    <source>
        <dbReference type="Pfam" id="PF13193"/>
    </source>
</evidence>
<dbReference type="FunFam" id="3.30.300.30:FF:000004">
    <property type="entry name" value="Acetyl-coenzyme A synthetase"/>
    <property type="match status" value="1"/>
</dbReference>
<dbReference type="PANTHER" id="PTHR24095">
    <property type="entry name" value="ACETYL-COENZYME A SYNTHETASE"/>
    <property type="match status" value="1"/>
</dbReference>
<name>A0AAW0EJP3_9TRYP</name>
<accession>A0AAW0EJP3</accession>
<dbReference type="EC" id="6.2.1.1" evidence="5"/>
<dbReference type="SUPFAM" id="SSF56801">
    <property type="entry name" value="Acetyl-CoA synthetase-like"/>
    <property type="match status" value="1"/>
</dbReference>
<dbReference type="InterPro" id="IPR032387">
    <property type="entry name" value="ACAS_N"/>
</dbReference>
<dbReference type="Gene3D" id="3.40.50.12780">
    <property type="entry name" value="N-terminal domain of ligase-like"/>
    <property type="match status" value="1"/>
</dbReference>
<evidence type="ECO:0000313" key="10">
    <source>
        <dbReference type="Proteomes" id="UP001430356"/>
    </source>
</evidence>
<dbReference type="Gene3D" id="3.30.300.30">
    <property type="match status" value="1"/>
</dbReference>
<feature type="domain" description="Acetyl-coenzyme A synthetase N-terminal" evidence="8">
    <location>
        <begin position="67"/>
        <end position="127"/>
    </location>
</feature>
<dbReference type="Pfam" id="PF13193">
    <property type="entry name" value="AMP-binding_C"/>
    <property type="match status" value="1"/>
</dbReference>
<keyword evidence="3 5" id="KW-0547">Nucleotide-binding</keyword>
<dbReference type="Pfam" id="PF00501">
    <property type="entry name" value="AMP-binding"/>
    <property type="match status" value="1"/>
</dbReference>
<comment type="similarity">
    <text evidence="1 5">Belongs to the ATP-dependent AMP-binding enzyme family.</text>
</comment>
<dbReference type="CDD" id="cd05966">
    <property type="entry name" value="ACS"/>
    <property type="match status" value="1"/>
</dbReference>
<sequence>MSDNIVSLVSPTNMSAVSSPTSPNSPLSASQYVRDFKRVLDSNIVEPVESNSRRSHVGPHLGSRMHVYEYSIEQNDAFWAEIARRDFYWKQTWADDQHVKSYNFDKSKGPIFVRWFDGAVTNVCYNALDRHLPAQKDRVCFYFEGNDPNVAETITYGQMYTKVVELANVLRHQYGVQKGDRVSLYLPMIPFAAVAMLACARIGAVASVIFGGFSAQALSSRLKDAEAKLLITADASSRGTKPIPLKDVADEALKECEEAGLSIACLVVENANRQHCTMKDGRDTWYGDAVARLTPEQHEECPVEWMEAEDTLFLLYTSGSTGKPKAIVHTTAGYMVYASTTFKYSFDYHMDDVYFCTADVGWITGHSYVVYGPMIHCATSVLFEGLPNYPDYSRWWQLVEKYKVSIFYTAPTAVRSLMQAGDDYVNKCNRSSLRVLGSVGEPINVEAWKWLRNVGGEGHCDVSDTWWQTETGGHMITPMPGCTPMKPGCATLPFFGIDPVILDPMKLDEKQGPAEGLLAMPWPGIARTIFNDHERFEQTYFNINGFYVTGDGARRDGDGYYWITGRVDDVLNVSGHRIGTSEVEDAVNTHPAVVESAVVGIPHNIKGESIYVFLTFHQGTEVTPKLLNDVKATVRKVIGPLATPDVLHPAQEGLPKTRSGKIVRRVLRKIATHNDGDLGDVSTLADPNVVEALKRSRAQWVDKK</sequence>
<proteinExistence type="inferred from homology"/>
<dbReference type="InterPro" id="IPR042099">
    <property type="entry name" value="ANL_N_sf"/>
</dbReference>
<evidence type="ECO:0000256" key="5">
    <source>
        <dbReference type="RuleBase" id="RU361147"/>
    </source>
</evidence>
<keyword evidence="4 5" id="KW-0067">ATP-binding</keyword>
<evidence type="ECO:0000256" key="2">
    <source>
        <dbReference type="ARBA" id="ARBA00022598"/>
    </source>
</evidence>
<dbReference type="Pfam" id="PF16177">
    <property type="entry name" value="ACAS_N"/>
    <property type="match status" value="1"/>
</dbReference>